<evidence type="ECO:0000313" key="2">
    <source>
        <dbReference type="Proteomes" id="UP001241110"/>
    </source>
</evidence>
<dbReference type="Proteomes" id="UP001241110">
    <property type="component" value="Unassembled WGS sequence"/>
</dbReference>
<evidence type="ECO:0000313" key="1">
    <source>
        <dbReference type="EMBL" id="MDJ1479933.1"/>
    </source>
</evidence>
<gene>
    <name evidence="1" type="ORF">QNI16_05505</name>
</gene>
<sequence>MHAISIWQLDQITVPPFHPNRVESCLYYQLEEGDYKSKEMPKPLHIIQESTDNLHRKITDFTHDGLFVWYSSNSKMNTMGAVMMYRVKDNECLPLYVSLSGGLNCKVQKTKGITRNQIQEMLAKNLIQATD</sequence>
<reference evidence="1" key="1">
    <citation type="submission" date="2023-05" db="EMBL/GenBank/DDBJ databases">
        <authorList>
            <person name="Zhang X."/>
        </authorList>
    </citation>
    <scope>NUCLEOTIDE SEQUENCE</scope>
    <source>
        <strain evidence="1">YF14B1</strain>
    </source>
</reference>
<accession>A0AAE3QNP7</accession>
<proteinExistence type="predicted"/>
<name>A0AAE3QNP7_9BACT</name>
<dbReference type="AlphaFoldDB" id="A0AAE3QNP7"/>
<comment type="caution">
    <text evidence="1">The sequence shown here is derived from an EMBL/GenBank/DDBJ whole genome shotgun (WGS) entry which is preliminary data.</text>
</comment>
<protein>
    <submittedName>
        <fullName evidence="1">Uncharacterized protein</fullName>
    </submittedName>
</protein>
<dbReference type="RefSeq" id="WP_313976500.1">
    <property type="nucleotide sequence ID" value="NZ_JASJOS010000002.1"/>
</dbReference>
<organism evidence="1 2">
    <name type="scientific">Xanthocytophaga flava</name>
    <dbReference type="NCBI Taxonomy" id="3048013"/>
    <lineage>
        <taxon>Bacteria</taxon>
        <taxon>Pseudomonadati</taxon>
        <taxon>Bacteroidota</taxon>
        <taxon>Cytophagia</taxon>
        <taxon>Cytophagales</taxon>
        <taxon>Rhodocytophagaceae</taxon>
        <taxon>Xanthocytophaga</taxon>
    </lineage>
</organism>
<dbReference type="EMBL" id="JASJOS010000002">
    <property type="protein sequence ID" value="MDJ1479933.1"/>
    <property type="molecule type" value="Genomic_DNA"/>
</dbReference>